<sequence length="51" mass="5659">MAPGLRYVNGELTRGFFFLRGCCGPVRQVSLYLAECATAGLQMKKTGVYKR</sequence>
<gene>
    <name evidence="1" type="ORF">NITLEN_40212</name>
</gene>
<dbReference type="EMBL" id="OUNR01000017">
    <property type="protein sequence ID" value="SPP65739.1"/>
    <property type="molecule type" value="Genomic_DNA"/>
</dbReference>
<dbReference type="Proteomes" id="UP000248168">
    <property type="component" value="Unassembled WGS sequence"/>
</dbReference>
<reference evidence="2" key="1">
    <citation type="submission" date="2018-04" db="EMBL/GenBank/DDBJ databases">
        <authorList>
            <person name="Lucker S."/>
            <person name="Sakoula D."/>
        </authorList>
    </citation>
    <scope>NUCLEOTIDE SEQUENCE [LARGE SCALE GENOMIC DNA]</scope>
</reference>
<proteinExistence type="predicted"/>
<accession>A0A330L904</accession>
<name>A0A330L904_9BACT</name>
<evidence type="ECO:0000313" key="2">
    <source>
        <dbReference type="Proteomes" id="UP000248168"/>
    </source>
</evidence>
<dbReference type="InParanoid" id="A0A330L904"/>
<dbReference type="AlphaFoldDB" id="A0A330L904"/>
<protein>
    <submittedName>
        <fullName evidence="1">Uncharacterized protein</fullName>
    </submittedName>
</protein>
<keyword evidence="2" id="KW-1185">Reference proteome</keyword>
<organism evidence="1 2">
    <name type="scientific">Nitrospira lenta</name>
    <dbReference type="NCBI Taxonomy" id="1436998"/>
    <lineage>
        <taxon>Bacteria</taxon>
        <taxon>Pseudomonadati</taxon>
        <taxon>Nitrospirota</taxon>
        <taxon>Nitrospiria</taxon>
        <taxon>Nitrospirales</taxon>
        <taxon>Nitrospiraceae</taxon>
        <taxon>Nitrospira</taxon>
    </lineage>
</organism>
<evidence type="ECO:0000313" key="1">
    <source>
        <dbReference type="EMBL" id="SPP65739.1"/>
    </source>
</evidence>